<dbReference type="STRING" id="158441.A0A226D9Y4"/>
<organism evidence="2 3">
    <name type="scientific">Folsomia candida</name>
    <name type="common">Springtail</name>
    <dbReference type="NCBI Taxonomy" id="158441"/>
    <lineage>
        <taxon>Eukaryota</taxon>
        <taxon>Metazoa</taxon>
        <taxon>Ecdysozoa</taxon>
        <taxon>Arthropoda</taxon>
        <taxon>Hexapoda</taxon>
        <taxon>Collembola</taxon>
        <taxon>Entomobryomorpha</taxon>
        <taxon>Isotomoidea</taxon>
        <taxon>Isotomidae</taxon>
        <taxon>Proisotominae</taxon>
        <taxon>Folsomia</taxon>
    </lineage>
</organism>
<name>A0A226D9Y4_FOLCA</name>
<proteinExistence type="predicted"/>
<keyword evidence="3" id="KW-1185">Reference proteome</keyword>
<dbReference type="OrthoDB" id="899at2759"/>
<dbReference type="EMBL" id="LNIX01000026">
    <property type="protein sequence ID" value="OXA42352.1"/>
    <property type="molecule type" value="Genomic_DNA"/>
</dbReference>
<reference evidence="2 3" key="1">
    <citation type="submission" date="2015-12" db="EMBL/GenBank/DDBJ databases">
        <title>The genome of Folsomia candida.</title>
        <authorList>
            <person name="Faddeeva A."/>
            <person name="Derks M.F."/>
            <person name="Anvar Y."/>
            <person name="Smit S."/>
            <person name="Van Straalen N."/>
            <person name="Roelofs D."/>
        </authorList>
    </citation>
    <scope>NUCLEOTIDE SEQUENCE [LARGE SCALE GENOMIC DNA]</scope>
    <source>
        <strain evidence="2 3">VU population</strain>
        <tissue evidence="2">Whole body</tissue>
    </source>
</reference>
<dbReference type="Proteomes" id="UP000198287">
    <property type="component" value="Unassembled WGS sequence"/>
</dbReference>
<sequence>MDAEEVRDPKRIQYCDERNSADLSGLLESLNVRDDMDSGVASTVNNGIPMMQTGVNAHGSNQVVQGHPVNNVLPANNQLKAPPPSNLDPEKRRLIQQQLILLLHAHKCQKRESEVPSCGEGVKLTPSDFPATDFPGHIDPATD</sequence>
<protein>
    <submittedName>
        <fullName evidence="2">Uncharacterized protein</fullName>
    </submittedName>
</protein>
<accession>A0A226D9Y4</accession>
<dbReference type="AlphaFoldDB" id="A0A226D9Y4"/>
<comment type="caution">
    <text evidence="2">The sequence shown here is derived from an EMBL/GenBank/DDBJ whole genome shotgun (WGS) entry which is preliminary data.</text>
</comment>
<evidence type="ECO:0000256" key="1">
    <source>
        <dbReference type="SAM" id="MobiDB-lite"/>
    </source>
</evidence>
<evidence type="ECO:0000313" key="2">
    <source>
        <dbReference type="EMBL" id="OXA42352.1"/>
    </source>
</evidence>
<feature type="region of interest" description="Disordered" evidence="1">
    <location>
        <begin position="60"/>
        <end position="89"/>
    </location>
</feature>
<gene>
    <name evidence="2" type="ORF">Fcan01_22952</name>
</gene>
<evidence type="ECO:0000313" key="3">
    <source>
        <dbReference type="Proteomes" id="UP000198287"/>
    </source>
</evidence>
<dbReference type="InterPro" id="IPR035898">
    <property type="entry name" value="TAZ_dom_sf"/>
</dbReference>
<feature type="region of interest" description="Disordered" evidence="1">
    <location>
        <begin position="112"/>
        <end position="143"/>
    </location>
</feature>
<dbReference type="Gene3D" id="1.20.1020.10">
    <property type="entry name" value="TAZ domain"/>
    <property type="match status" value="1"/>
</dbReference>